<sequence>RLGCSIEEAELDAKDKLQTYDDAKKAIRMMEGLRKFLGSSLDQRMDRWSEFRMFITLAAKAHFTYYLHKRGDSGYLKFQHDKEKLVVRVSVSTADQFQKGSTRHKDSKSLSGGEKSYSQISLLLAMWQGIASPLVCLDEFDVYMDAVNRKQSMRMLMETALEQSDAQYIFITPQDASNMKPGPFVKVHRLNDPNRRQTNETE</sequence>
<gene>
    <name evidence="14" type="ORF">BDA99DRAFT_446941</name>
</gene>
<dbReference type="GO" id="GO:0003697">
    <property type="term" value="F:single-stranded DNA binding"/>
    <property type="evidence" value="ECO:0007669"/>
    <property type="project" value="TreeGrafter"/>
</dbReference>
<evidence type="ECO:0000256" key="3">
    <source>
        <dbReference type="ARBA" id="ARBA00006793"/>
    </source>
</evidence>
<feature type="domain" description="RecF/RecN/SMC N-terminal" evidence="13">
    <location>
        <begin position="107"/>
        <end position="176"/>
    </location>
</feature>
<dbReference type="InterPro" id="IPR003395">
    <property type="entry name" value="RecF/RecN/SMC_N"/>
</dbReference>
<keyword evidence="8" id="KW-0175">Coiled coil</keyword>
<proteinExistence type="inferred from homology"/>
<comment type="subcellular location">
    <subcellularLocation>
        <location evidence="2">Chromosome</location>
    </subcellularLocation>
    <subcellularLocation>
        <location evidence="1">Nucleus</location>
    </subcellularLocation>
</comment>
<dbReference type="Gene3D" id="3.40.50.300">
    <property type="entry name" value="P-loop containing nucleotide triphosphate hydrolases"/>
    <property type="match status" value="1"/>
</dbReference>
<feature type="region of interest" description="Disordered" evidence="12">
    <location>
        <begin position="181"/>
        <end position="202"/>
    </location>
</feature>
<evidence type="ECO:0000256" key="11">
    <source>
        <dbReference type="ARBA" id="ARBA00023242"/>
    </source>
</evidence>
<keyword evidence="9" id="KW-0233">DNA recombination</keyword>
<dbReference type="Pfam" id="PF02463">
    <property type="entry name" value="SMC_N"/>
    <property type="match status" value="1"/>
</dbReference>
<dbReference type="GO" id="GO:0000724">
    <property type="term" value="P:double-strand break repair via homologous recombination"/>
    <property type="evidence" value="ECO:0007669"/>
    <property type="project" value="TreeGrafter"/>
</dbReference>
<keyword evidence="5" id="KW-0547">Nucleotide-binding</keyword>
<evidence type="ECO:0000256" key="1">
    <source>
        <dbReference type="ARBA" id="ARBA00004123"/>
    </source>
</evidence>
<evidence type="ECO:0000313" key="15">
    <source>
        <dbReference type="Proteomes" id="UP001209540"/>
    </source>
</evidence>
<dbReference type="Proteomes" id="UP001209540">
    <property type="component" value="Unassembled WGS sequence"/>
</dbReference>
<dbReference type="PANTHER" id="PTHR19306">
    <property type="entry name" value="STRUCTURAL MAINTENANCE OF CHROMOSOMES 5,6 SMC5, SMC6"/>
    <property type="match status" value="1"/>
</dbReference>
<evidence type="ECO:0000313" key="14">
    <source>
        <dbReference type="EMBL" id="KAI9247199.1"/>
    </source>
</evidence>
<evidence type="ECO:0000256" key="6">
    <source>
        <dbReference type="ARBA" id="ARBA00022763"/>
    </source>
</evidence>
<evidence type="ECO:0000256" key="4">
    <source>
        <dbReference type="ARBA" id="ARBA00022454"/>
    </source>
</evidence>
<keyword evidence="10" id="KW-0234">DNA repair</keyword>
<protein>
    <recommendedName>
        <fullName evidence="13">RecF/RecN/SMC N-terminal domain-containing protein</fullName>
    </recommendedName>
</protein>
<dbReference type="GO" id="GO:0005634">
    <property type="term" value="C:nucleus"/>
    <property type="evidence" value="ECO:0007669"/>
    <property type="project" value="UniProtKB-SubCell"/>
</dbReference>
<dbReference type="GO" id="GO:0005524">
    <property type="term" value="F:ATP binding"/>
    <property type="evidence" value="ECO:0007669"/>
    <property type="project" value="UniProtKB-KW"/>
</dbReference>
<keyword evidence="11" id="KW-0539">Nucleus</keyword>
<dbReference type="EMBL" id="JAIXMP010000043">
    <property type="protein sequence ID" value="KAI9247199.1"/>
    <property type="molecule type" value="Genomic_DNA"/>
</dbReference>
<evidence type="ECO:0000256" key="2">
    <source>
        <dbReference type="ARBA" id="ARBA00004286"/>
    </source>
</evidence>
<evidence type="ECO:0000256" key="5">
    <source>
        <dbReference type="ARBA" id="ARBA00022741"/>
    </source>
</evidence>
<dbReference type="GO" id="GO:0003684">
    <property type="term" value="F:damaged DNA binding"/>
    <property type="evidence" value="ECO:0007669"/>
    <property type="project" value="TreeGrafter"/>
</dbReference>
<accession>A0AAD5JYU4</accession>
<comment type="caution">
    <text evidence="14">The sequence shown here is derived from an EMBL/GenBank/DDBJ whole genome shotgun (WGS) entry which is preliminary data.</text>
</comment>
<evidence type="ECO:0000256" key="7">
    <source>
        <dbReference type="ARBA" id="ARBA00022840"/>
    </source>
</evidence>
<reference evidence="14" key="2">
    <citation type="submission" date="2023-02" db="EMBL/GenBank/DDBJ databases">
        <authorList>
            <consortium name="DOE Joint Genome Institute"/>
            <person name="Mondo S.J."/>
            <person name="Chang Y."/>
            <person name="Wang Y."/>
            <person name="Ahrendt S."/>
            <person name="Andreopoulos W."/>
            <person name="Barry K."/>
            <person name="Beard J."/>
            <person name="Benny G.L."/>
            <person name="Blankenship S."/>
            <person name="Bonito G."/>
            <person name="Cuomo C."/>
            <person name="Desiro A."/>
            <person name="Gervers K.A."/>
            <person name="Hundley H."/>
            <person name="Kuo A."/>
            <person name="LaButti K."/>
            <person name="Lang B.F."/>
            <person name="Lipzen A."/>
            <person name="O'Donnell K."/>
            <person name="Pangilinan J."/>
            <person name="Reynolds N."/>
            <person name="Sandor L."/>
            <person name="Smith M.W."/>
            <person name="Tsang A."/>
            <person name="Grigoriev I.V."/>
            <person name="Stajich J.E."/>
            <person name="Spatafora J.W."/>
        </authorList>
    </citation>
    <scope>NUCLEOTIDE SEQUENCE</scope>
    <source>
        <strain evidence="14">RSA 2281</strain>
    </source>
</reference>
<name>A0AAD5JYU4_9FUNG</name>
<dbReference type="AlphaFoldDB" id="A0AAD5JYU4"/>
<evidence type="ECO:0000256" key="9">
    <source>
        <dbReference type="ARBA" id="ARBA00023172"/>
    </source>
</evidence>
<organism evidence="14 15">
    <name type="scientific">Phascolomyces articulosus</name>
    <dbReference type="NCBI Taxonomy" id="60185"/>
    <lineage>
        <taxon>Eukaryota</taxon>
        <taxon>Fungi</taxon>
        <taxon>Fungi incertae sedis</taxon>
        <taxon>Mucoromycota</taxon>
        <taxon>Mucoromycotina</taxon>
        <taxon>Mucoromycetes</taxon>
        <taxon>Mucorales</taxon>
        <taxon>Lichtheimiaceae</taxon>
        <taxon>Phascolomyces</taxon>
    </lineage>
</organism>
<feature type="non-terminal residue" evidence="14">
    <location>
        <position position="202"/>
    </location>
</feature>
<keyword evidence="7" id="KW-0067">ATP-binding</keyword>
<evidence type="ECO:0000256" key="8">
    <source>
        <dbReference type="ARBA" id="ARBA00023054"/>
    </source>
</evidence>
<evidence type="ECO:0000256" key="12">
    <source>
        <dbReference type="SAM" id="MobiDB-lite"/>
    </source>
</evidence>
<dbReference type="PANTHER" id="PTHR19306:SF6">
    <property type="entry name" value="STRUCTURAL MAINTENANCE OF CHROMOSOMES PROTEIN 6"/>
    <property type="match status" value="1"/>
</dbReference>
<keyword evidence="15" id="KW-1185">Reference proteome</keyword>
<dbReference type="GO" id="GO:0030915">
    <property type="term" value="C:Smc5-Smc6 complex"/>
    <property type="evidence" value="ECO:0007669"/>
    <property type="project" value="TreeGrafter"/>
</dbReference>
<evidence type="ECO:0000259" key="13">
    <source>
        <dbReference type="Pfam" id="PF02463"/>
    </source>
</evidence>
<keyword evidence="4" id="KW-0158">Chromosome</keyword>
<dbReference type="SUPFAM" id="SSF52540">
    <property type="entry name" value="P-loop containing nucleoside triphosphate hydrolases"/>
    <property type="match status" value="1"/>
</dbReference>
<dbReference type="GO" id="GO:0035861">
    <property type="term" value="C:site of double-strand break"/>
    <property type="evidence" value="ECO:0007669"/>
    <property type="project" value="TreeGrafter"/>
</dbReference>
<comment type="similarity">
    <text evidence="3">Belongs to the SMC family. SMC6 subfamily.</text>
</comment>
<feature type="compositionally biased region" description="Basic and acidic residues" evidence="12">
    <location>
        <begin position="189"/>
        <end position="202"/>
    </location>
</feature>
<evidence type="ECO:0000256" key="10">
    <source>
        <dbReference type="ARBA" id="ARBA00023204"/>
    </source>
</evidence>
<dbReference type="InterPro" id="IPR027417">
    <property type="entry name" value="P-loop_NTPase"/>
</dbReference>
<reference evidence="14" key="1">
    <citation type="journal article" date="2022" name="IScience">
        <title>Evolution of zygomycete secretomes and the origins of terrestrial fungal ecologies.</title>
        <authorList>
            <person name="Chang Y."/>
            <person name="Wang Y."/>
            <person name="Mondo S."/>
            <person name="Ahrendt S."/>
            <person name="Andreopoulos W."/>
            <person name="Barry K."/>
            <person name="Beard J."/>
            <person name="Benny G.L."/>
            <person name="Blankenship S."/>
            <person name="Bonito G."/>
            <person name="Cuomo C."/>
            <person name="Desiro A."/>
            <person name="Gervers K.A."/>
            <person name="Hundley H."/>
            <person name="Kuo A."/>
            <person name="LaButti K."/>
            <person name="Lang B.F."/>
            <person name="Lipzen A."/>
            <person name="O'Donnell K."/>
            <person name="Pangilinan J."/>
            <person name="Reynolds N."/>
            <person name="Sandor L."/>
            <person name="Smith M.E."/>
            <person name="Tsang A."/>
            <person name="Grigoriev I.V."/>
            <person name="Stajich J.E."/>
            <person name="Spatafora J.W."/>
        </authorList>
    </citation>
    <scope>NUCLEOTIDE SEQUENCE</scope>
    <source>
        <strain evidence="14">RSA 2281</strain>
    </source>
</reference>
<keyword evidence="6" id="KW-0227">DNA damage</keyword>